<dbReference type="PANTHER" id="PTHR44099">
    <property type="entry name" value="RABCONNECTIN-3B, ISOFORM A"/>
    <property type="match status" value="1"/>
</dbReference>
<dbReference type="InterPro" id="IPR015943">
    <property type="entry name" value="WD40/YVTN_repeat-like_dom_sf"/>
</dbReference>
<protein>
    <submittedName>
        <fullName evidence="2">Uncharacterized protein</fullName>
    </submittedName>
</protein>
<accession>A0A1X7T396</accession>
<dbReference type="InterPro" id="IPR036322">
    <property type="entry name" value="WD40_repeat_dom_sf"/>
</dbReference>
<feature type="transmembrane region" description="Helical" evidence="1">
    <location>
        <begin position="207"/>
        <end position="226"/>
    </location>
</feature>
<dbReference type="InParanoid" id="A0A1X7T396"/>
<keyword evidence="1" id="KW-0472">Membrane</keyword>
<dbReference type="STRING" id="400682.A0A1X7T396"/>
<keyword evidence="1" id="KW-1133">Transmembrane helix</keyword>
<evidence type="ECO:0000313" key="2">
    <source>
        <dbReference type="EnsemblMetazoa" id="Aqu2.1.08836_001"/>
    </source>
</evidence>
<sequence length="243" mass="26838">MVSISQNETFVYTPSPQLAPTSHRIRVPIVFWGHHPPVHDITCMTRTEEDKGGATGTKTGQICIWNIYRKRINGEFVFCLRLLLLGMESGDRNRIVSLSKNGCIALWDGKDGMCLKTVNNLGNGMHYGIKLQVWSLSLYPSISAGPSSNIIVSLFLTQFSWLICVLSNGGIIVLSGTQAATKLLLAKRKFSREVTRGESPPVVSCDYIALLMIPITCYLVVLISLLDCGTSSKEYCSTLLQFM</sequence>
<dbReference type="PANTHER" id="PTHR44099:SF4">
    <property type="entry name" value="RABCONNECTIN-3B, ISOFORM A"/>
    <property type="match status" value="1"/>
</dbReference>
<evidence type="ECO:0000256" key="1">
    <source>
        <dbReference type="SAM" id="Phobius"/>
    </source>
</evidence>
<organism evidence="2">
    <name type="scientific">Amphimedon queenslandica</name>
    <name type="common">Sponge</name>
    <dbReference type="NCBI Taxonomy" id="400682"/>
    <lineage>
        <taxon>Eukaryota</taxon>
        <taxon>Metazoa</taxon>
        <taxon>Porifera</taxon>
        <taxon>Demospongiae</taxon>
        <taxon>Heteroscleromorpha</taxon>
        <taxon>Haplosclerida</taxon>
        <taxon>Niphatidae</taxon>
        <taxon>Amphimedon</taxon>
    </lineage>
</organism>
<dbReference type="InterPro" id="IPR049916">
    <property type="entry name" value="WDR72-like"/>
</dbReference>
<name>A0A1X7T396_AMPQE</name>
<dbReference type="EnsemblMetazoa" id="Aqu2.1.08836_001">
    <property type="protein sequence ID" value="Aqu2.1.08836_001"/>
    <property type="gene ID" value="Aqu2.1.08836"/>
</dbReference>
<dbReference type="SUPFAM" id="SSF50978">
    <property type="entry name" value="WD40 repeat-like"/>
    <property type="match status" value="1"/>
</dbReference>
<dbReference type="AlphaFoldDB" id="A0A1X7T396"/>
<proteinExistence type="predicted"/>
<reference evidence="2" key="1">
    <citation type="submission" date="2017-05" db="UniProtKB">
        <authorList>
            <consortium name="EnsemblMetazoa"/>
        </authorList>
    </citation>
    <scope>IDENTIFICATION</scope>
</reference>
<dbReference type="OrthoDB" id="338622at2759"/>
<keyword evidence="1" id="KW-0812">Transmembrane</keyword>
<dbReference type="Gene3D" id="2.130.10.10">
    <property type="entry name" value="YVTN repeat-like/Quinoprotein amine dehydrogenase"/>
    <property type="match status" value="1"/>
</dbReference>
<dbReference type="GO" id="GO:0005737">
    <property type="term" value="C:cytoplasm"/>
    <property type="evidence" value="ECO:0007669"/>
    <property type="project" value="TreeGrafter"/>
</dbReference>
<feature type="transmembrane region" description="Helical" evidence="1">
    <location>
        <begin position="159"/>
        <end position="186"/>
    </location>
</feature>